<dbReference type="AlphaFoldDB" id="A0A9P8VHG6"/>
<dbReference type="OrthoDB" id="21416at2759"/>
<keyword evidence="5" id="KW-1185">Reference proteome</keyword>
<dbReference type="InterPro" id="IPR036770">
    <property type="entry name" value="Ankyrin_rpt-contain_sf"/>
</dbReference>
<keyword evidence="1" id="KW-0677">Repeat</keyword>
<sequence>MDSDMPSDLPEEQVSRLDLPPDLQALILKCVTYATRPLRLLELADLVEQTHNPTSQGLGTIKAIVRSACVSPLQILPDETVQVVHHSFTEYPRGQTHNDIALLCISYLEARLDIVQLDHHQLTHMPRTSPTPSFLQYAALNWHIHARNAMLAGYDQTEANARLLTLLKPKDNIIKIALLGGIRHTKDLAPIILATTLRLTSLAREILEQAKAANTQISLDLPFRIAARIHDDAHIIKLFLQHGVDPAVSSRHGETPLNHAIRRNCHDIAKALLDAGLEPFEDPKSRPTTAGSNITIFRNGDPDMVDLFLSYIKTAESAQVALAMAVTAQKHDVIKHLLRYPAINVNAKTASTTPLYKACTLRDARSIRLLLKAGADPNKIHKRGGDGRKGDKRKGWNVLYALAGARSYSLSGIPLDKVNRDSENTRLCFRLVLDAGANVHLVDWENRTALHHAKDATAAECLLEAGVNANAVNLSGETLLHFTMDVDIIRALATRVDVNAKSQVTPHCGQSPLIITLKDPYSNRSKIAKACCLLDLGADATAVDDNGSGALHYAVSSIRVLEENGASLLRRLVAQGADVNLQNDRGQTPAHCCLPGDTSRWATRDSTPFLELLITAGADVEIKDHQGMTPLFQMMSSGGVYATEGKIKTVKIMMAAGARIDALDGGSHGSPPWRPAKLEEDRELNRLGCRFLDL</sequence>
<gene>
    <name evidence="4" type="ORF">F5X68DRAFT_259450</name>
</gene>
<keyword evidence="2 3" id="KW-0040">ANK repeat</keyword>
<dbReference type="SMART" id="SM00248">
    <property type="entry name" value="ANK"/>
    <property type="match status" value="10"/>
</dbReference>
<reference evidence="4" key="1">
    <citation type="journal article" date="2021" name="Nat. Commun.">
        <title>Genetic determinants of endophytism in the Arabidopsis root mycobiome.</title>
        <authorList>
            <person name="Mesny F."/>
            <person name="Miyauchi S."/>
            <person name="Thiergart T."/>
            <person name="Pickel B."/>
            <person name="Atanasova L."/>
            <person name="Karlsson M."/>
            <person name="Huettel B."/>
            <person name="Barry K.W."/>
            <person name="Haridas S."/>
            <person name="Chen C."/>
            <person name="Bauer D."/>
            <person name="Andreopoulos W."/>
            <person name="Pangilinan J."/>
            <person name="LaButti K."/>
            <person name="Riley R."/>
            <person name="Lipzen A."/>
            <person name="Clum A."/>
            <person name="Drula E."/>
            <person name="Henrissat B."/>
            <person name="Kohler A."/>
            <person name="Grigoriev I.V."/>
            <person name="Martin F.M."/>
            <person name="Hacquard S."/>
        </authorList>
    </citation>
    <scope>NUCLEOTIDE SEQUENCE</scope>
    <source>
        <strain evidence="4">MPI-SDFR-AT-0117</strain>
    </source>
</reference>
<dbReference type="InterPro" id="IPR002110">
    <property type="entry name" value="Ankyrin_rpt"/>
</dbReference>
<dbReference type="Proteomes" id="UP000770015">
    <property type="component" value="Unassembled WGS sequence"/>
</dbReference>
<dbReference type="PANTHER" id="PTHR24126:SF14">
    <property type="entry name" value="ANK_REP_REGION DOMAIN-CONTAINING PROTEIN"/>
    <property type="match status" value="1"/>
</dbReference>
<accession>A0A9P8VHG6</accession>
<evidence type="ECO:0000256" key="1">
    <source>
        <dbReference type="ARBA" id="ARBA00022737"/>
    </source>
</evidence>
<feature type="repeat" description="ANK" evidence="3">
    <location>
        <begin position="546"/>
        <end position="584"/>
    </location>
</feature>
<dbReference type="Pfam" id="PF12796">
    <property type="entry name" value="Ank_2"/>
    <property type="match status" value="2"/>
</dbReference>
<evidence type="ECO:0000313" key="4">
    <source>
        <dbReference type="EMBL" id="KAH6691374.1"/>
    </source>
</evidence>
<dbReference type="Pfam" id="PF00023">
    <property type="entry name" value="Ank"/>
    <property type="match status" value="1"/>
</dbReference>
<dbReference type="SUPFAM" id="SSF48403">
    <property type="entry name" value="Ankyrin repeat"/>
    <property type="match status" value="2"/>
</dbReference>
<name>A0A9P8VHG6_9PEZI</name>
<dbReference type="Gene3D" id="1.25.40.20">
    <property type="entry name" value="Ankyrin repeat-containing domain"/>
    <property type="match status" value="3"/>
</dbReference>
<feature type="repeat" description="ANK" evidence="3">
    <location>
        <begin position="350"/>
        <end position="382"/>
    </location>
</feature>
<evidence type="ECO:0000313" key="5">
    <source>
        <dbReference type="Proteomes" id="UP000770015"/>
    </source>
</evidence>
<comment type="caution">
    <text evidence="4">The sequence shown here is derived from an EMBL/GenBank/DDBJ whole genome shotgun (WGS) entry which is preliminary data.</text>
</comment>
<dbReference type="PROSITE" id="PS50088">
    <property type="entry name" value="ANK_REPEAT"/>
    <property type="match status" value="2"/>
</dbReference>
<protein>
    <submittedName>
        <fullName evidence="4">Ankyrin repeat-containing domain protein</fullName>
    </submittedName>
</protein>
<organism evidence="4 5">
    <name type="scientific">Plectosphaerella plurivora</name>
    <dbReference type="NCBI Taxonomy" id="936078"/>
    <lineage>
        <taxon>Eukaryota</taxon>
        <taxon>Fungi</taxon>
        <taxon>Dikarya</taxon>
        <taxon>Ascomycota</taxon>
        <taxon>Pezizomycotina</taxon>
        <taxon>Sordariomycetes</taxon>
        <taxon>Hypocreomycetidae</taxon>
        <taxon>Glomerellales</taxon>
        <taxon>Plectosphaerellaceae</taxon>
        <taxon>Plectosphaerella</taxon>
    </lineage>
</organism>
<evidence type="ECO:0000256" key="2">
    <source>
        <dbReference type="ARBA" id="ARBA00023043"/>
    </source>
</evidence>
<proteinExistence type="predicted"/>
<evidence type="ECO:0000256" key="3">
    <source>
        <dbReference type="PROSITE-ProRule" id="PRU00023"/>
    </source>
</evidence>
<dbReference type="PROSITE" id="PS50297">
    <property type="entry name" value="ANK_REP_REGION"/>
    <property type="match status" value="1"/>
</dbReference>
<dbReference type="EMBL" id="JAGSXJ010000005">
    <property type="protein sequence ID" value="KAH6691374.1"/>
    <property type="molecule type" value="Genomic_DNA"/>
</dbReference>
<dbReference type="PANTHER" id="PTHR24126">
    <property type="entry name" value="ANKYRIN REPEAT, PH AND SEC7 DOMAIN CONTAINING PROTEIN SECG-RELATED"/>
    <property type="match status" value="1"/>
</dbReference>